<feature type="region of interest" description="Disordered" evidence="1">
    <location>
        <begin position="26"/>
        <end position="57"/>
    </location>
</feature>
<evidence type="ECO:0000313" key="4">
    <source>
        <dbReference type="EMBL" id="UYM05735.1"/>
    </source>
</evidence>
<feature type="signal peptide" evidence="2">
    <location>
        <begin position="1"/>
        <end position="21"/>
    </location>
</feature>
<dbReference type="Proteomes" id="UP001164390">
    <property type="component" value="Chromosome"/>
</dbReference>
<dbReference type="AlphaFoldDB" id="A0AA46TIF8"/>
<evidence type="ECO:0000259" key="3">
    <source>
        <dbReference type="Pfam" id="PF13845"/>
    </source>
</evidence>
<evidence type="ECO:0000256" key="1">
    <source>
        <dbReference type="SAM" id="MobiDB-lite"/>
    </source>
</evidence>
<dbReference type="KEGG" id="sgrg:L0C25_01255"/>
<protein>
    <submittedName>
        <fullName evidence="4">Septum formation family protein</fullName>
    </submittedName>
</protein>
<feature type="domain" description="Septum formation-related" evidence="3">
    <location>
        <begin position="60"/>
        <end position="278"/>
    </location>
</feature>
<dbReference type="InterPro" id="IPR026004">
    <property type="entry name" value="Septum_form"/>
</dbReference>
<feature type="chain" id="PRO_5041286313" evidence="2">
    <location>
        <begin position="22"/>
        <end position="284"/>
    </location>
</feature>
<keyword evidence="2" id="KW-0732">Signal</keyword>
<gene>
    <name evidence="4" type="ORF">L0C25_01255</name>
</gene>
<dbReference type="RefSeq" id="WP_271634560.1">
    <property type="nucleotide sequence ID" value="NZ_CP094970.1"/>
</dbReference>
<dbReference type="Pfam" id="PF13845">
    <property type="entry name" value="Septum_form"/>
    <property type="match status" value="1"/>
</dbReference>
<dbReference type="PROSITE" id="PS51257">
    <property type="entry name" value="PROKAR_LIPOPROTEIN"/>
    <property type="match status" value="1"/>
</dbReference>
<reference evidence="4" key="1">
    <citation type="submission" date="2022-01" db="EMBL/GenBank/DDBJ databases">
        <title>Nocardioidaceae gen. sp. A5X3R13.</title>
        <authorList>
            <person name="Lopez Marin M.A."/>
            <person name="Uhlik O."/>
        </authorList>
    </citation>
    <scope>NUCLEOTIDE SEQUENCE</scope>
    <source>
        <strain evidence="4">A5X3R13</strain>
    </source>
</reference>
<name>A0AA46TIF8_9ACTN</name>
<proteinExistence type="predicted"/>
<accession>A0AA46TIF8</accession>
<dbReference type="EMBL" id="CP094970">
    <property type="protein sequence ID" value="UYM05735.1"/>
    <property type="molecule type" value="Genomic_DNA"/>
</dbReference>
<evidence type="ECO:0000256" key="2">
    <source>
        <dbReference type="SAM" id="SignalP"/>
    </source>
</evidence>
<keyword evidence="5" id="KW-1185">Reference proteome</keyword>
<evidence type="ECO:0000313" key="5">
    <source>
        <dbReference type="Proteomes" id="UP001164390"/>
    </source>
</evidence>
<sequence>MRTPSLARALILFACTTLLVAGCNGDDSPDAAGESDDPTSSETTSEPPPPPPPAPEQARCYQLSGDEVAQAHSDADPVACKKRHTSQTYAVGRLQKNLVGRDAVLDSNAIAAFVDKRCAARFTGYVGGDAETRTLARVHHVWFVPTEDEITRGAHWFRCDVIANGSGGAPAALPAVTKGLLAADDALDSWGTCDRSGESLNPEADWRLCSEPHNWQAIGTLSVGERDASWPGRDDLQARGDECEATVRDYLGDSTGALTFQWSYPTSAQWRDGRRYGLCWTQDQ</sequence>
<organism evidence="4 5">
    <name type="scientific">Solicola gregarius</name>
    <dbReference type="NCBI Taxonomy" id="2908642"/>
    <lineage>
        <taxon>Bacteria</taxon>
        <taxon>Bacillati</taxon>
        <taxon>Actinomycetota</taxon>
        <taxon>Actinomycetes</taxon>
        <taxon>Propionibacteriales</taxon>
        <taxon>Nocardioidaceae</taxon>
        <taxon>Solicola</taxon>
    </lineage>
</organism>
<feature type="compositionally biased region" description="Acidic residues" evidence="1">
    <location>
        <begin position="27"/>
        <end position="39"/>
    </location>
</feature>
<feature type="compositionally biased region" description="Pro residues" evidence="1">
    <location>
        <begin position="46"/>
        <end position="55"/>
    </location>
</feature>